<keyword evidence="3" id="KW-0560">Oxidoreductase</keyword>
<dbReference type="Proteomes" id="UP000824208">
    <property type="component" value="Unassembled WGS sequence"/>
</dbReference>
<reference evidence="7" key="1">
    <citation type="journal article" date="2021" name="PeerJ">
        <title>Extensive microbial diversity within the chicken gut microbiome revealed by metagenomics and culture.</title>
        <authorList>
            <person name="Gilroy R."/>
            <person name="Ravi A."/>
            <person name="Getino M."/>
            <person name="Pursley I."/>
            <person name="Horton D.L."/>
            <person name="Alikhan N.F."/>
            <person name="Baker D."/>
            <person name="Gharbi K."/>
            <person name="Hall N."/>
            <person name="Watson M."/>
            <person name="Adriaenssens E.M."/>
            <person name="Foster-Nyarko E."/>
            <person name="Jarju S."/>
            <person name="Secka A."/>
            <person name="Antonio M."/>
            <person name="Oren A."/>
            <person name="Chaudhuri R.R."/>
            <person name="La Ragione R."/>
            <person name="Hildebrand F."/>
            <person name="Pallen M.J."/>
        </authorList>
    </citation>
    <scope>NUCLEOTIDE SEQUENCE</scope>
    <source>
        <strain evidence="7">CHK189-11263</strain>
    </source>
</reference>
<keyword evidence="4" id="KW-0408">Iron</keyword>
<feature type="domain" description="Cysteine-rich" evidence="6">
    <location>
        <begin position="30"/>
        <end position="108"/>
    </location>
</feature>
<protein>
    <submittedName>
        <fullName evidence="7">(Fe-S)-binding protein</fullName>
    </submittedName>
</protein>
<dbReference type="InterPro" id="IPR004017">
    <property type="entry name" value="Cys_rich_dom"/>
</dbReference>
<evidence type="ECO:0000256" key="2">
    <source>
        <dbReference type="ARBA" id="ARBA00022723"/>
    </source>
</evidence>
<evidence type="ECO:0000256" key="4">
    <source>
        <dbReference type="ARBA" id="ARBA00023004"/>
    </source>
</evidence>
<sequence>MSRSGRWGMRLHQWLSFRGAMMRLSRAEAVFWPGCALMNLDGAVLERTREVLERAEPGIGLSTCCCGQPSACLFPEEARARREKLRRLLARRGVKRIYAACPNCMQELRALGGAEVFSIWPVLERHLSPEELPRRPGRYIWHDPCPTRGDREQQEAVRALLARSGCDCCQPEHTGEQTRCCGNYRMLHTREPEKSARIRARRLEELPADRVILSSCEGCLGAFRGEGRKGRHLLELLFGESRRRSWGNRIKTTLNAR</sequence>
<evidence type="ECO:0000313" key="7">
    <source>
        <dbReference type="EMBL" id="HJB57590.1"/>
    </source>
</evidence>
<feature type="domain" description="Cysteine-rich" evidence="6">
    <location>
        <begin position="140"/>
        <end position="223"/>
    </location>
</feature>
<dbReference type="EMBL" id="DWYC01000075">
    <property type="protein sequence ID" value="HJB57590.1"/>
    <property type="molecule type" value="Genomic_DNA"/>
</dbReference>
<accession>A0A9D2MCE0</accession>
<evidence type="ECO:0000256" key="1">
    <source>
        <dbReference type="ARBA" id="ARBA00022485"/>
    </source>
</evidence>
<keyword evidence="1" id="KW-0004">4Fe-4S</keyword>
<keyword evidence="5" id="KW-0411">Iron-sulfur</keyword>
<dbReference type="Pfam" id="PF02754">
    <property type="entry name" value="CCG"/>
    <property type="match status" value="2"/>
</dbReference>
<dbReference type="GO" id="GO:0051539">
    <property type="term" value="F:4 iron, 4 sulfur cluster binding"/>
    <property type="evidence" value="ECO:0007669"/>
    <property type="project" value="UniProtKB-KW"/>
</dbReference>
<dbReference type="GO" id="GO:0005886">
    <property type="term" value="C:plasma membrane"/>
    <property type="evidence" value="ECO:0007669"/>
    <property type="project" value="TreeGrafter"/>
</dbReference>
<dbReference type="InterPro" id="IPR051460">
    <property type="entry name" value="HdrC_iron-sulfur_subunit"/>
</dbReference>
<organism evidence="7 8">
    <name type="scientific">Candidatus Flavonifractor intestinipullorum</name>
    <dbReference type="NCBI Taxonomy" id="2838587"/>
    <lineage>
        <taxon>Bacteria</taxon>
        <taxon>Bacillati</taxon>
        <taxon>Bacillota</taxon>
        <taxon>Clostridia</taxon>
        <taxon>Eubacteriales</taxon>
        <taxon>Oscillospiraceae</taxon>
        <taxon>Flavonifractor</taxon>
    </lineage>
</organism>
<comment type="caution">
    <text evidence="7">The sequence shown here is derived from an EMBL/GenBank/DDBJ whole genome shotgun (WGS) entry which is preliminary data.</text>
</comment>
<dbReference type="PANTHER" id="PTHR43255:SF1">
    <property type="entry name" value="IRON-SULFUR-BINDING OXIDOREDUCTASE FADF-RELATED"/>
    <property type="match status" value="1"/>
</dbReference>
<dbReference type="GO" id="GO:0046872">
    <property type="term" value="F:metal ion binding"/>
    <property type="evidence" value="ECO:0007669"/>
    <property type="project" value="UniProtKB-KW"/>
</dbReference>
<dbReference type="PANTHER" id="PTHR43255">
    <property type="entry name" value="IRON-SULFUR-BINDING OXIDOREDUCTASE FADF-RELATED-RELATED"/>
    <property type="match status" value="1"/>
</dbReference>
<evidence type="ECO:0000259" key="6">
    <source>
        <dbReference type="Pfam" id="PF02754"/>
    </source>
</evidence>
<evidence type="ECO:0000256" key="3">
    <source>
        <dbReference type="ARBA" id="ARBA00023002"/>
    </source>
</evidence>
<proteinExistence type="predicted"/>
<keyword evidence="2" id="KW-0479">Metal-binding</keyword>
<evidence type="ECO:0000313" key="8">
    <source>
        <dbReference type="Proteomes" id="UP000824208"/>
    </source>
</evidence>
<dbReference type="GO" id="GO:0016491">
    <property type="term" value="F:oxidoreductase activity"/>
    <property type="evidence" value="ECO:0007669"/>
    <property type="project" value="UniProtKB-KW"/>
</dbReference>
<dbReference type="AlphaFoldDB" id="A0A9D2MCE0"/>
<reference evidence="7" key="2">
    <citation type="submission" date="2021-04" db="EMBL/GenBank/DDBJ databases">
        <authorList>
            <person name="Gilroy R."/>
        </authorList>
    </citation>
    <scope>NUCLEOTIDE SEQUENCE</scope>
    <source>
        <strain evidence="7">CHK189-11263</strain>
    </source>
</reference>
<name>A0A9D2MCE0_9FIRM</name>
<evidence type="ECO:0000256" key="5">
    <source>
        <dbReference type="ARBA" id="ARBA00023014"/>
    </source>
</evidence>
<gene>
    <name evidence="7" type="ORF">H9714_08575</name>
</gene>